<gene>
    <name evidence="5" type="ORF">V8G54_007435</name>
</gene>
<dbReference type="Pfam" id="PF13193">
    <property type="entry name" value="AMP-binding_C"/>
    <property type="match status" value="1"/>
</dbReference>
<dbReference type="Gene3D" id="3.30.300.30">
    <property type="match status" value="1"/>
</dbReference>
<dbReference type="PANTHER" id="PTHR24096">
    <property type="entry name" value="LONG-CHAIN-FATTY-ACID--COA LIGASE"/>
    <property type="match status" value="1"/>
</dbReference>
<evidence type="ECO:0008006" key="7">
    <source>
        <dbReference type="Google" id="ProtNLM"/>
    </source>
</evidence>
<dbReference type="FunFam" id="3.30.300.30:FF:000007">
    <property type="entry name" value="4-coumarate--CoA ligase 2"/>
    <property type="match status" value="1"/>
</dbReference>
<dbReference type="Gene3D" id="3.40.50.12780">
    <property type="entry name" value="N-terminal domain of ligase-like"/>
    <property type="match status" value="1"/>
</dbReference>
<dbReference type="Pfam" id="PF00501">
    <property type="entry name" value="AMP-binding"/>
    <property type="match status" value="1"/>
</dbReference>
<dbReference type="InterPro" id="IPR025110">
    <property type="entry name" value="AMP-bd_C"/>
</dbReference>
<dbReference type="SUPFAM" id="SSF56801">
    <property type="entry name" value="Acetyl-CoA synthetase-like"/>
    <property type="match status" value="1"/>
</dbReference>
<accession>A0AAQ3P2A7</accession>
<evidence type="ECO:0000256" key="1">
    <source>
        <dbReference type="ARBA" id="ARBA00006432"/>
    </source>
</evidence>
<evidence type="ECO:0000313" key="6">
    <source>
        <dbReference type="Proteomes" id="UP001374535"/>
    </source>
</evidence>
<dbReference type="PANTHER" id="PTHR24096:SF251">
    <property type="entry name" value="4-COUMARATE--COA LIGASE-LIKE 9"/>
    <property type="match status" value="1"/>
</dbReference>
<keyword evidence="6" id="KW-1185">Reference proteome</keyword>
<dbReference type="Proteomes" id="UP001374535">
    <property type="component" value="Chromosome 2"/>
</dbReference>
<name>A0AAQ3P2A7_VIGMU</name>
<evidence type="ECO:0000259" key="3">
    <source>
        <dbReference type="Pfam" id="PF00501"/>
    </source>
</evidence>
<organism evidence="5 6">
    <name type="scientific">Vigna mungo</name>
    <name type="common">Black gram</name>
    <name type="synonym">Phaseolus mungo</name>
    <dbReference type="NCBI Taxonomy" id="3915"/>
    <lineage>
        <taxon>Eukaryota</taxon>
        <taxon>Viridiplantae</taxon>
        <taxon>Streptophyta</taxon>
        <taxon>Embryophyta</taxon>
        <taxon>Tracheophyta</taxon>
        <taxon>Spermatophyta</taxon>
        <taxon>Magnoliopsida</taxon>
        <taxon>eudicotyledons</taxon>
        <taxon>Gunneridae</taxon>
        <taxon>Pentapetalae</taxon>
        <taxon>rosids</taxon>
        <taxon>fabids</taxon>
        <taxon>Fabales</taxon>
        <taxon>Fabaceae</taxon>
        <taxon>Papilionoideae</taxon>
        <taxon>50 kb inversion clade</taxon>
        <taxon>NPAAA clade</taxon>
        <taxon>indigoferoid/millettioid clade</taxon>
        <taxon>Phaseoleae</taxon>
        <taxon>Vigna</taxon>
    </lineage>
</organism>
<sequence length="591" mass="63738">MATQNQTHSLPNTTIDPNTGFCSSSKIFHSLRPNVPLPPLSQPLSLTDYALSLLPAAATATENSALIDATTGRQLSYSLFLCQVKSLASSIQSITPLSKGHVALILIPTSLHVPVLYFSLLSLGVTVAPANPLSTASELTHLVRLTKPAIAFASSAVASNIPALKFGTVLTDSPLFLSMLDANVDSHSRAPGVEVSQSDSAAILFSSGTTGRVKGVFLTHRNFIALISGYYHLRNNQLAAGEAEPHPVSLITLPLFHVFGFFMLVRSIALGETLVLMQRFDFEGMLKTVERYKISMMPVSPPLVVALAKSELVNKYDLSSLRMLGCGGAPLGEQVANDFKAKFPNMEISQVPLFGDSQTCPTVVGLKGGLINCKKYLTKMSTISSNQNGGGAARTFGPEEIKRHGSVGRLSENMEAKIVDPETGEALPPCQKGELWIRGPTIMKGYVGDEKATAETLDSEGWLKTGDLCYFDSDGFLYIVDRLKELIKYKAYQVPPAELEHILHTNPEIADAAVVPYPDEEAGQIPMAFVVRKPGSNISGNQVMEFVAKQVSPYKKIRRVSFVNSIPKSPAGKILRRELVDYALSSGSSKL</sequence>
<evidence type="ECO:0000256" key="2">
    <source>
        <dbReference type="ARBA" id="ARBA00022598"/>
    </source>
</evidence>
<feature type="domain" description="AMP-binding enzyme C-terminal" evidence="4">
    <location>
        <begin position="498"/>
        <end position="573"/>
    </location>
</feature>
<dbReference type="EMBL" id="CP144699">
    <property type="protein sequence ID" value="WVZ20113.1"/>
    <property type="molecule type" value="Genomic_DNA"/>
</dbReference>
<dbReference type="InterPro" id="IPR000873">
    <property type="entry name" value="AMP-dep_synth/lig_dom"/>
</dbReference>
<dbReference type="InterPro" id="IPR045851">
    <property type="entry name" value="AMP-bd_C_sf"/>
</dbReference>
<dbReference type="InterPro" id="IPR020845">
    <property type="entry name" value="AMP-binding_CS"/>
</dbReference>
<dbReference type="GO" id="GO:0016405">
    <property type="term" value="F:CoA-ligase activity"/>
    <property type="evidence" value="ECO:0007669"/>
    <property type="project" value="TreeGrafter"/>
</dbReference>
<reference evidence="5 6" key="1">
    <citation type="journal article" date="2023" name="Life. Sci Alliance">
        <title>Evolutionary insights into 3D genome organization and epigenetic landscape of Vigna mungo.</title>
        <authorList>
            <person name="Junaid A."/>
            <person name="Singh B."/>
            <person name="Bhatia S."/>
        </authorList>
    </citation>
    <scope>NUCLEOTIDE SEQUENCE [LARGE SCALE GENOMIC DNA]</scope>
    <source>
        <strain evidence="5">Urdbean</strain>
    </source>
</reference>
<protein>
    <recommendedName>
        <fullName evidence="7">4-coumarate--CoA ligase</fullName>
    </recommendedName>
</protein>
<dbReference type="PROSITE" id="PS00455">
    <property type="entry name" value="AMP_BINDING"/>
    <property type="match status" value="1"/>
</dbReference>
<feature type="domain" description="AMP-dependent synthetase/ligase" evidence="3">
    <location>
        <begin position="57"/>
        <end position="446"/>
    </location>
</feature>
<dbReference type="CDD" id="cd05904">
    <property type="entry name" value="4CL"/>
    <property type="match status" value="1"/>
</dbReference>
<dbReference type="AlphaFoldDB" id="A0AAQ3P2A7"/>
<comment type="similarity">
    <text evidence="1">Belongs to the ATP-dependent AMP-binding enzyme family.</text>
</comment>
<keyword evidence="2" id="KW-0436">Ligase</keyword>
<proteinExistence type="inferred from homology"/>
<evidence type="ECO:0000313" key="5">
    <source>
        <dbReference type="EMBL" id="WVZ20113.1"/>
    </source>
</evidence>
<dbReference type="InterPro" id="IPR042099">
    <property type="entry name" value="ANL_N_sf"/>
</dbReference>
<evidence type="ECO:0000259" key="4">
    <source>
        <dbReference type="Pfam" id="PF13193"/>
    </source>
</evidence>